<reference evidence="6 7" key="1">
    <citation type="journal article" date="2019" name="Int. J. Syst. Evol. Microbiol.">
        <title>The Global Catalogue of Microorganisms (GCM) 10K type strain sequencing project: providing services to taxonomists for standard genome sequencing and annotation.</title>
        <authorList>
            <consortium name="The Broad Institute Genomics Platform"/>
            <consortium name="The Broad Institute Genome Sequencing Center for Infectious Disease"/>
            <person name="Wu L."/>
            <person name="Ma J."/>
        </authorList>
    </citation>
    <scope>NUCLEOTIDE SEQUENCE [LARGE SCALE GENOMIC DNA]</scope>
    <source>
        <strain evidence="6 7">JCM 15589</strain>
    </source>
</reference>
<dbReference type="PANTHER" id="PTHR36974:SF1">
    <property type="entry name" value="DOXX FAMILY MEMBRANE PROTEIN"/>
    <property type="match status" value="1"/>
</dbReference>
<feature type="transmembrane region" description="Helical" evidence="5">
    <location>
        <begin position="88"/>
        <end position="108"/>
    </location>
</feature>
<gene>
    <name evidence="6" type="ORF">GCM10009809_23590</name>
</gene>
<proteinExistence type="predicted"/>
<comment type="caution">
    <text evidence="6">The sequence shown here is derived from an EMBL/GenBank/DDBJ whole genome shotgun (WGS) entry which is preliminary data.</text>
</comment>
<keyword evidence="2 5" id="KW-0812">Transmembrane</keyword>
<accession>A0ABN2JH96</accession>
<evidence type="ECO:0000313" key="6">
    <source>
        <dbReference type="EMBL" id="GAA1727169.1"/>
    </source>
</evidence>
<dbReference type="InterPro" id="IPR032808">
    <property type="entry name" value="DoxX"/>
</dbReference>
<evidence type="ECO:0000256" key="4">
    <source>
        <dbReference type="ARBA" id="ARBA00023136"/>
    </source>
</evidence>
<organism evidence="6 7">
    <name type="scientific">Isoptericola hypogeus</name>
    <dbReference type="NCBI Taxonomy" id="300179"/>
    <lineage>
        <taxon>Bacteria</taxon>
        <taxon>Bacillati</taxon>
        <taxon>Actinomycetota</taxon>
        <taxon>Actinomycetes</taxon>
        <taxon>Micrococcales</taxon>
        <taxon>Promicromonosporaceae</taxon>
        <taxon>Isoptericola</taxon>
    </lineage>
</organism>
<dbReference type="RefSeq" id="WP_344248645.1">
    <property type="nucleotide sequence ID" value="NZ_BAAAPM010000004.1"/>
</dbReference>
<evidence type="ECO:0000256" key="3">
    <source>
        <dbReference type="ARBA" id="ARBA00022989"/>
    </source>
</evidence>
<keyword evidence="3 5" id="KW-1133">Transmembrane helix</keyword>
<evidence type="ECO:0000313" key="7">
    <source>
        <dbReference type="Proteomes" id="UP001501138"/>
    </source>
</evidence>
<comment type="subcellular location">
    <subcellularLocation>
        <location evidence="1">Membrane</location>
        <topology evidence="1">Multi-pass membrane protein</topology>
    </subcellularLocation>
</comment>
<protein>
    <recommendedName>
        <fullName evidence="8">DoxX family membrane protein</fullName>
    </recommendedName>
</protein>
<dbReference type="Proteomes" id="UP001501138">
    <property type="component" value="Unassembled WGS sequence"/>
</dbReference>
<keyword evidence="7" id="KW-1185">Reference proteome</keyword>
<evidence type="ECO:0000256" key="1">
    <source>
        <dbReference type="ARBA" id="ARBA00004141"/>
    </source>
</evidence>
<keyword evidence="4 5" id="KW-0472">Membrane</keyword>
<sequence length="168" mass="17675">MEPLIGLVLVTTAVLVAGRRRPARSGVVTALRAGVAVMFLMTGVAHFVGMRAELVAMVPDGLPAPELLVTATGLLEIAGALAMASRRLAPWAAAGLSLLLVAMFPANVHLALTGTDLDWWDHLVPRTIMQLVFLAATTTVAAAGLQDLRRRRAGTGVRTPDEPVRAAR</sequence>
<dbReference type="Pfam" id="PF07681">
    <property type="entry name" value="DoxX"/>
    <property type="match status" value="1"/>
</dbReference>
<dbReference type="PANTHER" id="PTHR36974">
    <property type="entry name" value="MEMBRANE PROTEIN-RELATED"/>
    <property type="match status" value="1"/>
</dbReference>
<feature type="transmembrane region" description="Helical" evidence="5">
    <location>
        <begin position="30"/>
        <end position="49"/>
    </location>
</feature>
<dbReference type="EMBL" id="BAAAPM010000004">
    <property type="protein sequence ID" value="GAA1727169.1"/>
    <property type="molecule type" value="Genomic_DNA"/>
</dbReference>
<feature type="transmembrane region" description="Helical" evidence="5">
    <location>
        <begin position="128"/>
        <end position="145"/>
    </location>
</feature>
<evidence type="ECO:0008006" key="8">
    <source>
        <dbReference type="Google" id="ProtNLM"/>
    </source>
</evidence>
<evidence type="ECO:0000256" key="2">
    <source>
        <dbReference type="ARBA" id="ARBA00022692"/>
    </source>
</evidence>
<name>A0ABN2JH96_9MICO</name>
<evidence type="ECO:0000256" key="5">
    <source>
        <dbReference type="SAM" id="Phobius"/>
    </source>
</evidence>